<keyword evidence="2" id="KW-0645">Protease</keyword>
<keyword evidence="3" id="KW-1185">Reference proteome</keyword>
<dbReference type="RefSeq" id="WP_052288141.1">
    <property type="nucleotide sequence ID" value="NZ_QVFV01000001.1"/>
</dbReference>
<protein>
    <submittedName>
        <fullName evidence="2">Carboxypeptidase regulatory-like domain-containing protein</fullName>
    </submittedName>
</protein>
<keyword evidence="1" id="KW-0812">Transmembrane</keyword>
<dbReference type="GO" id="GO:0004180">
    <property type="term" value="F:carboxypeptidase activity"/>
    <property type="evidence" value="ECO:0007669"/>
    <property type="project" value="UniProtKB-KW"/>
</dbReference>
<feature type="transmembrane region" description="Helical" evidence="1">
    <location>
        <begin position="12"/>
        <end position="34"/>
    </location>
</feature>
<sequence>MKGFGSALRSGLQHLGIVAIAMGSLPGVAIAHGAHIQARTATAMEIQATYDSGEPLAEATVQVFAPDDPQTPVYTGLTDADGKFVFVPTAPGNWEVSVRQAGHGDIAVVPVESEGAIASTFTNDAGLSLLQRGIVAGAVTWGCVGTALFFGRRGKQ</sequence>
<comment type="caution">
    <text evidence="2">The sequence shown here is derived from an EMBL/GenBank/DDBJ whole genome shotgun (WGS) entry which is preliminary data.</text>
</comment>
<keyword evidence="1" id="KW-0472">Membrane</keyword>
<dbReference type="EMBL" id="QVFV01000001">
    <property type="protein sequence ID" value="RZM81878.1"/>
    <property type="molecule type" value="Genomic_DNA"/>
</dbReference>
<accession>A0A4Q7EG01</accession>
<proteinExistence type="predicted"/>
<dbReference type="OrthoDB" id="7873998at2"/>
<dbReference type="AlphaFoldDB" id="A0A4Q7EG01"/>
<gene>
    <name evidence="2" type="ORF">DYY88_00965</name>
</gene>
<name>A0A4Q7EG01_9CYAN</name>
<keyword evidence="2" id="KW-0121">Carboxypeptidase</keyword>
<evidence type="ECO:0000256" key="1">
    <source>
        <dbReference type="SAM" id="Phobius"/>
    </source>
</evidence>
<keyword evidence="1" id="KW-1133">Transmembrane helix</keyword>
<dbReference type="Pfam" id="PF13620">
    <property type="entry name" value="CarboxypepD_reg"/>
    <property type="match status" value="1"/>
</dbReference>
<dbReference type="Gene3D" id="2.60.40.1120">
    <property type="entry name" value="Carboxypeptidase-like, regulatory domain"/>
    <property type="match status" value="1"/>
</dbReference>
<evidence type="ECO:0000313" key="2">
    <source>
        <dbReference type="EMBL" id="RZM81878.1"/>
    </source>
</evidence>
<reference evidence="2 3" key="1">
    <citation type="submission" date="2018-11" db="EMBL/GenBank/DDBJ databases">
        <title>Whole genome sequencing of an environmental sample.</title>
        <authorList>
            <person name="Sarangi A.N."/>
            <person name="Singh D."/>
            <person name="Tripathy S."/>
        </authorList>
    </citation>
    <scope>NUCLEOTIDE SEQUENCE [LARGE SCALE GENOMIC DNA]</scope>
    <source>
        <strain evidence="2 3">Lakshadweep</strain>
    </source>
</reference>
<evidence type="ECO:0000313" key="3">
    <source>
        <dbReference type="Proteomes" id="UP000292459"/>
    </source>
</evidence>
<dbReference type="SUPFAM" id="SSF49478">
    <property type="entry name" value="Cna protein B-type domain"/>
    <property type="match status" value="1"/>
</dbReference>
<organism evidence="2 3">
    <name type="scientific">Leptolyngbya iicbica LK</name>
    <dbReference type="NCBI Taxonomy" id="2294035"/>
    <lineage>
        <taxon>Bacteria</taxon>
        <taxon>Bacillati</taxon>
        <taxon>Cyanobacteriota</taxon>
        <taxon>Cyanophyceae</taxon>
        <taxon>Leptolyngbyales</taxon>
        <taxon>Leptolyngbyaceae</taxon>
        <taxon>Leptolyngbya group</taxon>
        <taxon>Leptolyngbya</taxon>
        <taxon>Leptolyngbya iicbica</taxon>
    </lineage>
</organism>
<feature type="transmembrane region" description="Helical" evidence="1">
    <location>
        <begin position="129"/>
        <end position="150"/>
    </location>
</feature>
<keyword evidence="2" id="KW-0378">Hydrolase</keyword>
<dbReference type="Proteomes" id="UP000292459">
    <property type="component" value="Unassembled WGS sequence"/>
</dbReference>